<evidence type="ECO:0000256" key="6">
    <source>
        <dbReference type="SAM" id="Phobius"/>
    </source>
</evidence>
<dbReference type="AlphaFoldDB" id="A0A5C6DKI5"/>
<feature type="transmembrane region" description="Helical" evidence="6">
    <location>
        <begin position="168"/>
        <end position="191"/>
    </location>
</feature>
<evidence type="ECO:0000256" key="5">
    <source>
        <dbReference type="PROSITE-ProRule" id="PRU00339"/>
    </source>
</evidence>
<feature type="transmembrane region" description="Helical" evidence="6">
    <location>
        <begin position="20"/>
        <end position="43"/>
    </location>
</feature>
<dbReference type="InterPro" id="IPR007016">
    <property type="entry name" value="O-antigen_ligase-rel_domated"/>
</dbReference>
<keyword evidence="3 6" id="KW-1133">Transmembrane helix</keyword>
<dbReference type="InterPro" id="IPR011990">
    <property type="entry name" value="TPR-like_helical_dom_sf"/>
</dbReference>
<organism evidence="8 9">
    <name type="scientific">Novipirellula aureliae</name>
    <dbReference type="NCBI Taxonomy" id="2527966"/>
    <lineage>
        <taxon>Bacteria</taxon>
        <taxon>Pseudomonadati</taxon>
        <taxon>Planctomycetota</taxon>
        <taxon>Planctomycetia</taxon>
        <taxon>Pirellulales</taxon>
        <taxon>Pirellulaceae</taxon>
        <taxon>Novipirellula</taxon>
    </lineage>
</organism>
<dbReference type="Proteomes" id="UP000315471">
    <property type="component" value="Unassembled WGS sequence"/>
</dbReference>
<dbReference type="PANTHER" id="PTHR37422:SF23">
    <property type="entry name" value="TEICHURONIC ACID BIOSYNTHESIS PROTEIN TUAE"/>
    <property type="match status" value="1"/>
</dbReference>
<dbReference type="PANTHER" id="PTHR37422">
    <property type="entry name" value="TEICHURONIC ACID BIOSYNTHESIS PROTEIN TUAE"/>
    <property type="match status" value="1"/>
</dbReference>
<feature type="transmembrane region" description="Helical" evidence="6">
    <location>
        <begin position="438"/>
        <end position="457"/>
    </location>
</feature>
<evidence type="ECO:0000259" key="7">
    <source>
        <dbReference type="Pfam" id="PF04932"/>
    </source>
</evidence>
<keyword evidence="9" id="KW-1185">Reference proteome</keyword>
<dbReference type="InterPro" id="IPR019734">
    <property type="entry name" value="TPR_rpt"/>
</dbReference>
<feature type="transmembrane region" description="Helical" evidence="6">
    <location>
        <begin position="79"/>
        <end position="98"/>
    </location>
</feature>
<dbReference type="GO" id="GO:0016874">
    <property type="term" value="F:ligase activity"/>
    <property type="evidence" value="ECO:0007669"/>
    <property type="project" value="UniProtKB-KW"/>
</dbReference>
<dbReference type="PROSITE" id="PS50005">
    <property type="entry name" value="TPR"/>
    <property type="match status" value="1"/>
</dbReference>
<evidence type="ECO:0000256" key="2">
    <source>
        <dbReference type="ARBA" id="ARBA00022692"/>
    </source>
</evidence>
<keyword evidence="5" id="KW-0802">TPR repeat</keyword>
<dbReference type="InterPro" id="IPR051533">
    <property type="entry name" value="WaaL-like"/>
</dbReference>
<dbReference type="EMBL" id="SJPY01000008">
    <property type="protein sequence ID" value="TWU36594.1"/>
    <property type="molecule type" value="Genomic_DNA"/>
</dbReference>
<evidence type="ECO:0000256" key="1">
    <source>
        <dbReference type="ARBA" id="ARBA00004141"/>
    </source>
</evidence>
<gene>
    <name evidence="8" type="ORF">Q31b_48750</name>
</gene>
<reference evidence="8 9" key="1">
    <citation type="submission" date="2019-02" db="EMBL/GenBank/DDBJ databases">
        <title>Deep-cultivation of Planctomycetes and their phenomic and genomic characterization uncovers novel biology.</title>
        <authorList>
            <person name="Wiegand S."/>
            <person name="Jogler M."/>
            <person name="Boedeker C."/>
            <person name="Pinto D."/>
            <person name="Vollmers J."/>
            <person name="Rivas-Marin E."/>
            <person name="Kohn T."/>
            <person name="Peeters S.H."/>
            <person name="Heuer A."/>
            <person name="Rast P."/>
            <person name="Oberbeckmann S."/>
            <person name="Bunk B."/>
            <person name="Jeske O."/>
            <person name="Meyerdierks A."/>
            <person name="Storesund J.E."/>
            <person name="Kallscheuer N."/>
            <person name="Luecker S."/>
            <person name="Lage O.M."/>
            <person name="Pohl T."/>
            <person name="Merkel B.J."/>
            <person name="Hornburger P."/>
            <person name="Mueller R.-W."/>
            <person name="Bruemmer F."/>
            <person name="Labrenz M."/>
            <person name="Spormann A.M."/>
            <person name="Op Den Camp H."/>
            <person name="Overmann J."/>
            <person name="Amann R."/>
            <person name="Jetten M.S.M."/>
            <person name="Mascher T."/>
            <person name="Medema M.H."/>
            <person name="Devos D.P."/>
            <person name="Kaster A.-K."/>
            <person name="Ovreas L."/>
            <person name="Rohde M."/>
            <person name="Galperin M.Y."/>
            <person name="Jogler C."/>
        </authorList>
    </citation>
    <scope>NUCLEOTIDE SEQUENCE [LARGE SCALE GENOMIC DNA]</scope>
    <source>
        <strain evidence="8 9">Q31b</strain>
    </source>
</reference>
<accession>A0A5C6DKI5</accession>
<keyword evidence="4 6" id="KW-0472">Membrane</keyword>
<comment type="subcellular location">
    <subcellularLocation>
        <location evidence="1">Membrane</location>
        <topology evidence="1">Multi-pass membrane protein</topology>
    </subcellularLocation>
</comment>
<evidence type="ECO:0000313" key="9">
    <source>
        <dbReference type="Proteomes" id="UP000315471"/>
    </source>
</evidence>
<dbReference type="SMART" id="SM00028">
    <property type="entry name" value="TPR"/>
    <property type="match status" value="2"/>
</dbReference>
<feature type="transmembrane region" description="Helical" evidence="6">
    <location>
        <begin position="49"/>
        <end position="67"/>
    </location>
</feature>
<keyword evidence="8" id="KW-0436">Ligase</keyword>
<feature type="transmembrane region" description="Helical" evidence="6">
    <location>
        <begin position="306"/>
        <end position="327"/>
    </location>
</feature>
<name>A0A5C6DKI5_9BACT</name>
<keyword evidence="2 6" id="KW-0812">Transmembrane</keyword>
<feature type="transmembrane region" description="Helical" evidence="6">
    <location>
        <begin position="463"/>
        <end position="483"/>
    </location>
</feature>
<dbReference type="Gene3D" id="1.25.40.10">
    <property type="entry name" value="Tetratricopeptide repeat domain"/>
    <property type="match status" value="1"/>
</dbReference>
<feature type="transmembrane region" description="Helical" evidence="6">
    <location>
        <begin position="143"/>
        <end position="161"/>
    </location>
</feature>
<dbReference type="SUPFAM" id="SSF48452">
    <property type="entry name" value="TPR-like"/>
    <property type="match status" value="1"/>
</dbReference>
<dbReference type="OrthoDB" id="260459at2"/>
<evidence type="ECO:0000313" key="8">
    <source>
        <dbReference type="EMBL" id="TWU36594.1"/>
    </source>
</evidence>
<dbReference type="Pfam" id="PF04932">
    <property type="entry name" value="Wzy_C"/>
    <property type="match status" value="1"/>
</dbReference>
<feature type="transmembrane region" description="Helical" evidence="6">
    <location>
        <begin position="408"/>
        <end position="426"/>
    </location>
</feature>
<feature type="transmembrane region" description="Helical" evidence="6">
    <location>
        <begin position="523"/>
        <end position="541"/>
    </location>
</feature>
<comment type="caution">
    <text evidence="8">The sequence shown here is derived from an EMBL/GenBank/DDBJ whole genome shotgun (WGS) entry which is preliminary data.</text>
</comment>
<proteinExistence type="predicted"/>
<sequence>MIAIAGEDHMKNLTKYLRLLSLWASATLLTLLPFLVALDYAGVLKWTQWAAAAVVLAAALLAIPALTDRENQMGPRYHWFTIFLLVWAGFVWIQTVPLPDSLHSLLSPASADAYSAWATPALGASAVDGFQPISVDPWATKHGLAMVLMAITLAWTSATVFQTRARLAFVMVGLAIGAAVHAGLGIFQLVVPETGILGMDLVDRGRPFAGFVNRNNAALLMNLGIGSSLGLLAWRLSALSGQEVDDENFELNDLISLVSDRESSIALASLVLCSAALLVCGSRGGLVAALFGFVLAFGWIRTRRGVLTIPVLIGVIAIAIAMLLVPLNLDLESIQRFEIFVNRDNTTLLHDGRLPHWSDGMEAAKSYLPLGSGVGTYADAHLPFLDESMDAWFVHADNLWLELFTEQGLVGVLLFLGLVGSLLYSLQQLRESPDAVDHGLRVAGWYVLSALVVSQFFDFGLIVPANFIAFGVFLPIIATRRFFVASYVRDEEEKDFTGHEDEELEGTDSKSPSKIRFQTPGSLAVGIIIATLAILPSFWALKVLNTDAKIDAVVREANFALDAKKPEISELERMASTLEPLAATSGSAEAYQALAELHHRMARYEEVAAANPKSEEEIRRLYSQTAPLVRRLTWLQQPPSVLQDSNQGGDSNSNGSIVDPSLSKHYLDALANAEAALRHRPLSRESRATSIYLDFIHANRDRTYVLLKQLQELYKTNIAATQRIGSLAVDSEELEIASECYRTVLTRNPRFTNRVLRTIESHPQITAAQIVPNTPTNLRLAAQAILSRPDPDKTFLEKAYSGFECDNCKTIAERAKCEELAGDTAYVLGKFDETFEAYQKSLRFKPNDNKLRIKLIGRLRAQGKRDEALAEARKARVLSPEEDRFDVIIKEIAQAELQEYTNP</sequence>
<feature type="domain" description="O-antigen ligase-related" evidence="7">
    <location>
        <begin position="269"/>
        <end position="416"/>
    </location>
</feature>
<feature type="transmembrane region" description="Helical" evidence="6">
    <location>
        <begin position="266"/>
        <end position="299"/>
    </location>
</feature>
<evidence type="ECO:0000256" key="3">
    <source>
        <dbReference type="ARBA" id="ARBA00022989"/>
    </source>
</evidence>
<feature type="repeat" description="TPR" evidence="5">
    <location>
        <begin position="815"/>
        <end position="848"/>
    </location>
</feature>
<protein>
    <submittedName>
        <fullName evidence="8">O-Antigen ligase</fullName>
    </submittedName>
</protein>
<evidence type="ECO:0000256" key="4">
    <source>
        <dbReference type="ARBA" id="ARBA00023136"/>
    </source>
</evidence>
<dbReference type="GO" id="GO:0016020">
    <property type="term" value="C:membrane"/>
    <property type="evidence" value="ECO:0007669"/>
    <property type="project" value="UniProtKB-SubCell"/>
</dbReference>